<accession>A0ABD0KW27</accession>
<evidence type="ECO:0000313" key="2">
    <source>
        <dbReference type="Proteomes" id="UP001519460"/>
    </source>
</evidence>
<organism evidence="1 2">
    <name type="scientific">Batillaria attramentaria</name>
    <dbReference type="NCBI Taxonomy" id="370345"/>
    <lineage>
        <taxon>Eukaryota</taxon>
        <taxon>Metazoa</taxon>
        <taxon>Spiralia</taxon>
        <taxon>Lophotrochozoa</taxon>
        <taxon>Mollusca</taxon>
        <taxon>Gastropoda</taxon>
        <taxon>Caenogastropoda</taxon>
        <taxon>Sorbeoconcha</taxon>
        <taxon>Cerithioidea</taxon>
        <taxon>Batillariidae</taxon>
        <taxon>Batillaria</taxon>
    </lineage>
</organism>
<sequence>MKQSRRTHTCLLLHSGSAVNRALGCDTRKRQVALTVTQSESSPAPLADVGRDNGTEEKGICASRQLSASRLCAVLPQSHLLPIRLFHTVRSPDWSDQLLTKDNVD</sequence>
<evidence type="ECO:0008006" key="3">
    <source>
        <dbReference type="Google" id="ProtNLM"/>
    </source>
</evidence>
<dbReference type="EMBL" id="JACVVK020000114">
    <property type="protein sequence ID" value="KAK7491429.1"/>
    <property type="molecule type" value="Genomic_DNA"/>
</dbReference>
<protein>
    <recommendedName>
        <fullName evidence="3">Secreted protein</fullName>
    </recommendedName>
</protein>
<gene>
    <name evidence="1" type="ORF">BaRGS_00017258</name>
</gene>
<dbReference type="Proteomes" id="UP001519460">
    <property type="component" value="Unassembled WGS sequence"/>
</dbReference>
<keyword evidence="2" id="KW-1185">Reference proteome</keyword>
<comment type="caution">
    <text evidence="1">The sequence shown here is derived from an EMBL/GenBank/DDBJ whole genome shotgun (WGS) entry which is preliminary data.</text>
</comment>
<proteinExistence type="predicted"/>
<dbReference type="AlphaFoldDB" id="A0ABD0KW27"/>
<evidence type="ECO:0000313" key="1">
    <source>
        <dbReference type="EMBL" id="KAK7491429.1"/>
    </source>
</evidence>
<name>A0ABD0KW27_9CAEN</name>
<reference evidence="1 2" key="1">
    <citation type="journal article" date="2023" name="Sci. Data">
        <title>Genome assembly of the Korean intertidal mud-creeper Batillaria attramentaria.</title>
        <authorList>
            <person name="Patra A.K."/>
            <person name="Ho P.T."/>
            <person name="Jun S."/>
            <person name="Lee S.J."/>
            <person name="Kim Y."/>
            <person name="Won Y.J."/>
        </authorList>
    </citation>
    <scope>NUCLEOTIDE SEQUENCE [LARGE SCALE GENOMIC DNA]</scope>
    <source>
        <strain evidence="1">Wonlab-2016</strain>
    </source>
</reference>